<dbReference type="AlphaFoldDB" id="A0A9K3GHA1"/>
<name>A0A9K3GHA1_9EUKA</name>
<keyword evidence="3" id="KW-1185">Reference proteome</keyword>
<organism evidence="2 3">
    <name type="scientific">Kipferlia bialata</name>
    <dbReference type="NCBI Taxonomy" id="797122"/>
    <lineage>
        <taxon>Eukaryota</taxon>
        <taxon>Metamonada</taxon>
        <taxon>Carpediemonas-like organisms</taxon>
        <taxon>Kipferlia</taxon>
    </lineage>
</organism>
<proteinExistence type="predicted"/>
<reference evidence="2 3" key="1">
    <citation type="journal article" date="2018" name="PLoS ONE">
        <title>The draft genome of Kipferlia bialata reveals reductive genome evolution in fornicate parasites.</title>
        <authorList>
            <person name="Tanifuji G."/>
            <person name="Takabayashi S."/>
            <person name="Kume K."/>
            <person name="Takagi M."/>
            <person name="Nakayama T."/>
            <person name="Kamikawa R."/>
            <person name="Inagaki Y."/>
            <person name="Hashimoto T."/>
        </authorList>
    </citation>
    <scope>NUCLEOTIDE SEQUENCE [LARGE SCALE GENOMIC DNA]</scope>
    <source>
        <strain evidence="2">NY0173</strain>
    </source>
</reference>
<evidence type="ECO:0000256" key="1">
    <source>
        <dbReference type="SAM" id="MobiDB-lite"/>
    </source>
</evidence>
<evidence type="ECO:0000313" key="2">
    <source>
        <dbReference type="EMBL" id="GIQ82617.1"/>
    </source>
</evidence>
<sequence length="160" mass="17540">MLDIPRTIRGRERMRMKLACTFAAIRCFRLNPLFRDQYLLDKRVILLEEIAALRRDLDAKQEEYESLFGEEKKPEAKAVPEAPPVPAARPTPSAPPSVPARAPMTRINGTVGGMHGQNMGQRPMGMGGVPQMGGPPTAMGQMPHMNPLPSANAAPMVPQM</sequence>
<feature type="compositionally biased region" description="Pro residues" evidence="1">
    <location>
        <begin position="81"/>
        <end position="98"/>
    </location>
</feature>
<feature type="region of interest" description="Disordered" evidence="1">
    <location>
        <begin position="66"/>
        <end position="105"/>
    </location>
</feature>
<feature type="non-terminal residue" evidence="2">
    <location>
        <position position="160"/>
    </location>
</feature>
<dbReference type="EMBL" id="BDIP01000755">
    <property type="protein sequence ID" value="GIQ82617.1"/>
    <property type="molecule type" value="Genomic_DNA"/>
</dbReference>
<accession>A0A9K3GHA1</accession>
<protein>
    <submittedName>
        <fullName evidence="2">Uncharacterized protein</fullName>
    </submittedName>
</protein>
<gene>
    <name evidence="2" type="ORF">KIPB_003783</name>
</gene>
<comment type="caution">
    <text evidence="2">The sequence shown here is derived from an EMBL/GenBank/DDBJ whole genome shotgun (WGS) entry which is preliminary data.</text>
</comment>
<feature type="compositionally biased region" description="Basic and acidic residues" evidence="1">
    <location>
        <begin position="66"/>
        <end position="78"/>
    </location>
</feature>
<evidence type="ECO:0000313" key="3">
    <source>
        <dbReference type="Proteomes" id="UP000265618"/>
    </source>
</evidence>
<dbReference type="Proteomes" id="UP000265618">
    <property type="component" value="Unassembled WGS sequence"/>
</dbReference>